<protein>
    <recommendedName>
        <fullName evidence="4">SMP-30/gluconolaconase/LRE-like protein</fullName>
    </recommendedName>
</protein>
<evidence type="ECO:0000313" key="2">
    <source>
        <dbReference type="EMBL" id="PJJ75338.1"/>
    </source>
</evidence>
<dbReference type="SUPFAM" id="SSF63829">
    <property type="entry name" value="Calcium-dependent phosphotriesterase"/>
    <property type="match status" value="1"/>
</dbReference>
<evidence type="ECO:0008006" key="4">
    <source>
        <dbReference type="Google" id="ProtNLM"/>
    </source>
</evidence>
<evidence type="ECO:0000313" key="3">
    <source>
        <dbReference type="Proteomes" id="UP000230000"/>
    </source>
</evidence>
<dbReference type="OrthoDB" id="7675395at2"/>
<comment type="caution">
    <text evidence="2">The sequence shown here is derived from an EMBL/GenBank/DDBJ whole genome shotgun (WGS) entry which is preliminary data.</text>
</comment>
<dbReference type="RefSeq" id="WP_157853773.1">
    <property type="nucleotide sequence ID" value="NZ_PGFG01000001.1"/>
</dbReference>
<dbReference type="Gene3D" id="2.120.10.30">
    <property type="entry name" value="TolB, C-terminal domain"/>
    <property type="match status" value="1"/>
</dbReference>
<dbReference type="EMBL" id="PGFG01000001">
    <property type="protein sequence ID" value="PJJ75338.1"/>
    <property type="molecule type" value="Genomic_DNA"/>
</dbReference>
<evidence type="ECO:0000256" key="1">
    <source>
        <dbReference type="SAM" id="SignalP"/>
    </source>
</evidence>
<organism evidence="2 3">
    <name type="scientific">Thermoflavifilum aggregans</name>
    <dbReference type="NCBI Taxonomy" id="454188"/>
    <lineage>
        <taxon>Bacteria</taxon>
        <taxon>Pseudomonadati</taxon>
        <taxon>Bacteroidota</taxon>
        <taxon>Chitinophagia</taxon>
        <taxon>Chitinophagales</taxon>
        <taxon>Chitinophagaceae</taxon>
        <taxon>Thermoflavifilum</taxon>
    </lineage>
</organism>
<name>A0A2M9CU48_9BACT</name>
<accession>A0A2M9CU48</accession>
<dbReference type="Proteomes" id="UP000230000">
    <property type="component" value="Unassembled WGS sequence"/>
</dbReference>
<keyword evidence="3" id="KW-1185">Reference proteome</keyword>
<feature type="signal peptide" evidence="1">
    <location>
        <begin position="1"/>
        <end position="20"/>
    </location>
</feature>
<proteinExistence type="predicted"/>
<dbReference type="AlphaFoldDB" id="A0A2M9CU48"/>
<feature type="chain" id="PRO_5014708829" description="SMP-30/gluconolaconase/LRE-like protein" evidence="1">
    <location>
        <begin position="21"/>
        <end position="279"/>
    </location>
</feature>
<sequence length="279" mass="30938">MRYFFCSLLLGLTGFFTAYAQHSPVKLTFKWSAADGIRTPESALYDPQHQVIYVSNINGDATAKDGNGFISLLDTEGHIKQLHWTDGLNAPKGLAFYGNELYVADIDQLVIIDRNTGAIKQKVNVPGSSFLNDVTVDDHGNVYVSDTRQAKVFRYANGKVSTLLQGENMQGANGLLFWKGKLWILTHHGIFTCDASGKDLKLFSDAVKDGDGIWNVNDRDLIVSQWIGRVYYVYANGKAEELLDTRNEHKNTADISYAAQLKLLLVPTFTGNSVDAYSL</sequence>
<gene>
    <name evidence="2" type="ORF">BXY57_0912</name>
</gene>
<reference evidence="2 3" key="1">
    <citation type="submission" date="2017-11" db="EMBL/GenBank/DDBJ databases">
        <title>Genomic Encyclopedia of Archaeal and Bacterial Type Strains, Phase II (KMG-II): From Individual Species to Whole Genera.</title>
        <authorList>
            <person name="Goeker M."/>
        </authorList>
    </citation>
    <scope>NUCLEOTIDE SEQUENCE [LARGE SCALE GENOMIC DNA]</scope>
    <source>
        <strain evidence="2 3">DSM 27268</strain>
    </source>
</reference>
<dbReference type="InterPro" id="IPR011042">
    <property type="entry name" value="6-blade_b-propeller_TolB-like"/>
</dbReference>
<keyword evidence="1" id="KW-0732">Signal</keyword>